<proteinExistence type="predicted"/>
<evidence type="ECO:0000256" key="1">
    <source>
        <dbReference type="SAM" id="MobiDB-lite"/>
    </source>
</evidence>
<evidence type="ECO:0000313" key="2">
    <source>
        <dbReference type="EMBL" id="PWL01940.1"/>
    </source>
</evidence>
<reference evidence="2 3" key="1">
    <citation type="submission" date="2018-05" db="EMBL/GenBank/DDBJ databases">
        <title>Animal gut microbial communities from fecal samples from Wisconsin, USA.</title>
        <authorList>
            <person name="Neumann A."/>
        </authorList>
    </citation>
    <scope>NUCLEOTIDE SEQUENCE [LARGE SCALE GENOMIC DNA]</scope>
    <source>
        <strain evidence="2 3">UWS4</strain>
    </source>
</reference>
<comment type="caution">
    <text evidence="2">The sequence shown here is derived from an EMBL/GenBank/DDBJ whole genome shotgun (WGS) entry which is preliminary data.</text>
</comment>
<evidence type="ECO:0000313" key="3">
    <source>
        <dbReference type="Proteomes" id="UP000245523"/>
    </source>
</evidence>
<feature type="compositionally biased region" description="Basic and acidic residues" evidence="1">
    <location>
        <begin position="88"/>
        <end position="100"/>
    </location>
</feature>
<dbReference type="Proteomes" id="UP000245523">
    <property type="component" value="Unassembled WGS sequence"/>
</dbReference>
<accession>A0ABX5LL11</accession>
<keyword evidence="3" id="KW-1185">Reference proteome</keyword>
<dbReference type="RefSeq" id="WP_106198619.1">
    <property type="nucleotide sequence ID" value="NZ_JAXEIU010000063.1"/>
</dbReference>
<protein>
    <submittedName>
        <fullName evidence="2">Uncharacterized protein</fullName>
    </submittedName>
</protein>
<name>A0ABX5LL11_9BACT</name>
<gene>
    <name evidence="2" type="ORF">B0H50_10929</name>
</gene>
<organism evidence="2 3">
    <name type="scientific">Hallerella porci</name>
    <dbReference type="NCBI Taxonomy" id="1945871"/>
    <lineage>
        <taxon>Bacteria</taxon>
        <taxon>Pseudomonadati</taxon>
        <taxon>Fibrobacterota</taxon>
        <taxon>Fibrobacteria</taxon>
        <taxon>Fibrobacterales</taxon>
        <taxon>Fibrobacteraceae</taxon>
        <taxon>Hallerella</taxon>
    </lineage>
</organism>
<sequence>MEELHIKCPCCGNEMEVTLRGKKSSLVLCVCGHCKSPLMMMDGEVFELDREEFRGLRQKLARVVDALRESVETHQDVVTPLLEKALAREEAKKNTDEKAQSHTGKISQEEVDKLRKELDNCVDVSDFIDKL</sequence>
<dbReference type="EMBL" id="QGHD01000009">
    <property type="protein sequence ID" value="PWL01940.1"/>
    <property type="molecule type" value="Genomic_DNA"/>
</dbReference>
<feature type="region of interest" description="Disordered" evidence="1">
    <location>
        <begin position="88"/>
        <end position="109"/>
    </location>
</feature>